<dbReference type="InParanoid" id="H2ZJZ6"/>
<keyword evidence="2" id="KW-1185">Reference proteome</keyword>
<dbReference type="Ensembl" id="ENSCSAVT00000018106.1">
    <property type="protein sequence ID" value="ENSCSAVP00000017912.1"/>
    <property type="gene ID" value="ENSCSAVG00000010540.1"/>
</dbReference>
<dbReference type="HOGENOM" id="CLU_1418092_0_0_1"/>
<dbReference type="AlphaFoldDB" id="H2ZJZ6"/>
<accession>H2ZJZ6</accession>
<dbReference type="Proteomes" id="UP000007875">
    <property type="component" value="Unassembled WGS sequence"/>
</dbReference>
<reference evidence="1" key="2">
    <citation type="submission" date="2025-08" db="UniProtKB">
        <authorList>
            <consortium name="Ensembl"/>
        </authorList>
    </citation>
    <scope>IDENTIFICATION</scope>
</reference>
<proteinExistence type="predicted"/>
<organism evidence="1 2">
    <name type="scientific">Ciona savignyi</name>
    <name type="common">Pacific transparent sea squirt</name>
    <dbReference type="NCBI Taxonomy" id="51511"/>
    <lineage>
        <taxon>Eukaryota</taxon>
        <taxon>Metazoa</taxon>
        <taxon>Chordata</taxon>
        <taxon>Tunicata</taxon>
        <taxon>Ascidiacea</taxon>
        <taxon>Phlebobranchia</taxon>
        <taxon>Cionidae</taxon>
        <taxon>Ciona</taxon>
    </lineage>
</organism>
<evidence type="ECO:0008006" key="3">
    <source>
        <dbReference type="Google" id="ProtNLM"/>
    </source>
</evidence>
<sequence length="192" mass="21763">MISTTVKSLEENPTADYYCFRVAENIRAVAEHYIESLHLAMAVFVVSSAAKLFHRCTDKFNGPKGILNCMHNMQEISQKKHRTLFMGDLVEKRMMQLLEMIRSFEGCDLLRKASLLGRAHIVLGNYFKTTDNSQSAKDNFVIAIQMYEDTFKDNAKSYSQYGICTHNLAACIAIEGQLLEAEKLLIQAIGRL</sequence>
<evidence type="ECO:0000313" key="2">
    <source>
        <dbReference type="Proteomes" id="UP000007875"/>
    </source>
</evidence>
<name>H2ZJZ6_CIOSA</name>
<reference evidence="1" key="3">
    <citation type="submission" date="2025-09" db="UniProtKB">
        <authorList>
            <consortium name="Ensembl"/>
        </authorList>
    </citation>
    <scope>IDENTIFICATION</scope>
</reference>
<protein>
    <recommendedName>
        <fullName evidence="3">Cohesin loading complex subunit SCC4 homolog</fullName>
    </recommendedName>
</protein>
<dbReference type="GeneTree" id="ENSGT00390000009756"/>
<evidence type="ECO:0000313" key="1">
    <source>
        <dbReference type="Ensembl" id="ENSCSAVP00000017912.1"/>
    </source>
</evidence>
<reference evidence="2" key="1">
    <citation type="submission" date="2003-08" db="EMBL/GenBank/DDBJ databases">
        <authorList>
            <person name="Birren B."/>
            <person name="Nusbaum C."/>
            <person name="Abebe A."/>
            <person name="Abouelleil A."/>
            <person name="Adekoya E."/>
            <person name="Ait-zahra M."/>
            <person name="Allen N."/>
            <person name="Allen T."/>
            <person name="An P."/>
            <person name="Anderson M."/>
            <person name="Anderson S."/>
            <person name="Arachchi H."/>
            <person name="Armbruster J."/>
            <person name="Bachantsang P."/>
            <person name="Baldwin J."/>
            <person name="Barry A."/>
            <person name="Bayul T."/>
            <person name="Blitshsteyn B."/>
            <person name="Bloom T."/>
            <person name="Blye J."/>
            <person name="Boguslavskiy L."/>
            <person name="Borowsky M."/>
            <person name="Boukhgalter B."/>
            <person name="Brunache A."/>
            <person name="Butler J."/>
            <person name="Calixte N."/>
            <person name="Calvo S."/>
            <person name="Camarata J."/>
            <person name="Campo K."/>
            <person name="Chang J."/>
            <person name="Cheshatsang Y."/>
            <person name="Citroen M."/>
            <person name="Collymore A."/>
            <person name="Considine T."/>
            <person name="Cook A."/>
            <person name="Cooke P."/>
            <person name="Corum B."/>
            <person name="Cuomo C."/>
            <person name="David R."/>
            <person name="Dawoe T."/>
            <person name="Degray S."/>
            <person name="Dodge S."/>
            <person name="Dooley K."/>
            <person name="Dorje P."/>
            <person name="Dorjee K."/>
            <person name="Dorris L."/>
            <person name="Duffey N."/>
            <person name="Dupes A."/>
            <person name="Elkins T."/>
            <person name="Engels R."/>
            <person name="Erickson J."/>
            <person name="Farina A."/>
            <person name="Faro S."/>
            <person name="Ferreira P."/>
            <person name="Fischer H."/>
            <person name="Fitzgerald M."/>
            <person name="Foley K."/>
            <person name="Gage D."/>
            <person name="Galagan J."/>
            <person name="Gearin G."/>
            <person name="Gnerre S."/>
            <person name="Gnirke A."/>
            <person name="Goyette A."/>
            <person name="Graham J."/>
            <person name="Grandbois E."/>
            <person name="Gyaltsen K."/>
            <person name="Hafez N."/>
            <person name="Hagopian D."/>
            <person name="Hagos B."/>
            <person name="Hall J."/>
            <person name="Hatcher B."/>
            <person name="Heller A."/>
            <person name="Higgins H."/>
            <person name="Honan T."/>
            <person name="Horn A."/>
            <person name="Houde N."/>
            <person name="Hughes L."/>
            <person name="Hulme W."/>
            <person name="Husby E."/>
            <person name="Iliev I."/>
            <person name="Jaffe D."/>
            <person name="Jones C."/>
            <person name="Kamal M."/>
            <person name="Kamat A."/>
            <person name="Kamvysselis M."/>
            <person name="Karlsson E."/>
            <person name="Kells C."/>
            <person name="Kieu A."/>
            <person name="Kisner P."/>
            <person name="Kodira C."/>
            <person name="Kulbokas E."/>
            <person name="Labutti K."/>
            <person name="Lama D."/>
            <person name="Landers T."/>
            <person name="Leger J."/>
            <person name="Levine S."/>
            <person name="Lewis D."/>
            <person name="Lewis T."/>
            <person name="Lindblad-toh K."/>
            <person name="Liu X."/>
            <person name="Lokyitsang T."/>
            <person name="Lokyitsang Y."/>
            <person name="Lucien O."/>
            <person name="Lui A."/>
            <person name="Ma L.J."/>
            <person name="Mabbitt R."/>
            <person name="Macdonald J."/>
            <person name="Maclean C."/>
            <person name="Major J."/>
            <person name="Manning J."/>
            <person name="Marabella R."/>
            <person name="Maru K."/>
            <person name="Matthews C."/>
            <person name="Mauceli E."/>
            <person name="Mccarthy M."/>
            <person name="Mcdonough S."/>
            <person name="Mcghee T."/>
            <person name="Meldrim J."/>
            <person name="Meneus L."/>
            <person name="Mesirov J."/>
            <person name="Mihalev A."/>
            <person name="Mihova T."/>
            <person name="Mikkelsen T."/>
            <person name="Mlenga V."/>
            <person name="Moru K."/>
            <person name="Mozes J."/>
            <person name="Mulrain L."/>
            <person name="Munson G."/>
            <person name="Naylor J."/>
            <person name="Newes C."/>
            <person name="Nguyen C."/>
            <person name="Nguyen N."/>
            <person name="Nguyen T."/>
            <person name="Nicol R."/>
            <person name="Nielsen C."/>
            <person name="Nizzari M."/>
            <person name="Norbu C."/>
            <person name="Norbu N."/>
            <person name="O'donnell P."/>
            <person name="Okoawo O."/>
            <person name="O'leary S."/>
            <person name="Omotosho B."/>
            <person name="O'neill K."/>
            <person name="Osman S."/>
            <person name="Parker S."/>
            <person name="Perrin D."/>
            <person name="Phunkhang P."/>
            <person name="Piqani B."/>
            <person name="Purcell S."/>
            <person name="Rachupka T."/>
            <person name="Ramasamy U."/>
            <person name="Rameau R."/>
            <person name="Ray V."/>
            <person name="Raymond C."/>
            <person name="Retta R."/>
            <person name="Richardson S."/>
            <person name="Rise C."/>
            <person name="Rodriguez J."/>
            <person name="Rogers J."/>
            <person name="Rogov P."/>
            <person name="Rutman M."/>
            <person name="Schupbach R."/>
            <person name="Seaman C."/>
            <person name="Settipalli S."/>
            <person name="Sharpe T."/>
            <person name="Sheridan J."/>
            <person name="Sherpa N."/>
            <person name="Shi J."/>
            <person name="Smirnov S."/>
            <person name="Smith C."/>
            <person name="Sougnez C."/>
            <person name="Spencer B."/>
            <person name="Stalker J."/>
            <person name="Stange-thomann N."/>
            <person name="Stavropoulos S."/>
            <person name="Stetson K."/>
            <person name="Stone C."/>
            <person name="Stone S."/>
            <person name="Stubbs M."/>
            <person name="Talamas J."/>
            <person name="Tchuinga P."/>
            <person name="Tenzing P."/>
            <person name="Tesfaye S."/>
            <person name="Theodore J."/>
            <person name="Thoulutsang Y."/>
            <person name="Topham K."/>
            <person name="Towey S."/>
            <person name="Tsamla T."/>
            <person name="Tsomo N."/>
            <person name="Vallee D."/>
            <person name="Vassiliev H."/>
            <person name="Venkataraman V."/>
            <person name="Vinson J."/>
            <person name="Vo A."/>
            <person name="Wade C."/>
            <person name="Wang S."/>
            <person name="Wangchuk T."/>
            <person name="Wangdi T."/>
            <person name="Whittaker C."/>
            <person name="Wilkinson J."/>
            <person name="Wu Y."/>
            <person name="Wyman D."/>
            <person name="Yadav S."/>
            <person name="Yang S."/>
            <person name="Yang X."/>
            <person name="Yeager S."/>
            <person name="Yee E."/>
            <person name="Young G."/>
            <person name="Zainoun J."/>
            <person name="Zembeck L."/>
            <person name="Zimmer A."/>
            <person name="Zody M."/>
            <person name="Lander E."/>
        </authorList>
    </citation>
    <scope>NUCLEOTIDE SEQUENCE [LARGE SCALE GENOMIC DNA]</scope>
</reference>